<evidence type="ECO:0000313" key="5">
    <source>
        <dbReference type="Proteomes" id="UP000325313"/>
    </source>
</evidence>
<protein>
    <recommendedName>
        <fullName evidence="6">DUF4219 domain-containing protein</fullName>
    </recommendedName>
</protein>
<feature type="region of interest" description="Disordered" evidence="1">
    <location>
        <begin position="1"/>
        <end position="25"/>
    </location>
</feature>
<reference evidence="4 5" key="1">
    <citation type="submission" date="2019-05" db="EMBL/GenBank/DDBJ databases">
        <title>Emergence of the Ug99 lineage of the wheat stem rust pathogen through somatic hybridization.</title>
        <authorList>
            <person name="Li F."/>
            <person name="Upadhyaya N.M."/>
            <person name="Sperschneider J."/>
            <person name="Matny O."/>
            <person name="Nguyen-Phuc H."/>
            <person name="Mago R."/>
            <person name="Raley C."/>
            <person name="Miller M.E."/>
            <person name="Silverstein K.A.T."/>
            <person name="Henningsen E."/>
            <person name="Hirsch C.D."/>
            <person name="Visser B."/>
            <person name="Pretorius Z.A."/>
            <person name="Steffenson B.J."/>
            <person name="Schwessinger B."/>
            <person name="Dodds P.N."/>
            <person name="Figueroa M."/>
        </authorList>
    </citation>
    <scope>NUCLEOTIDE SEQUENCE [LARGE SCALE GENOMIC DNA]</scope>
    <source>
        <strain evidence="2">21-0</strain>
        <strain evidence="3 5">Ug99</strain>
    </source>
</reference>
<evidence type="ECO:0008006" key="6">
    <source>
        <dbReference type="Google" id="ProtNLM"/>
    </source>
</evidence>
<dbReference type="Proteomes" id="UP000325313">
    <property type="component" value="Unassembled WGS sequence"/>
</dbReference>
<accession>A0A5B0RKH4</accession>
<evidence type="ECO:0000256" key="1">
    <source>
        <dbReference type="SAM" id="MobiDB-lite"/>
    </source>
</evidence>
<comment type="caution">
    <text evidence="3">The sequence shown here is derived from an EMBL/GenBank/DDBJ whole genome shotgun (WGS) entry which is preliminary data.</text>
</comment>
<proteinExistence type="predicted"/>
<dbReference type="AlphaFoldDB" id="A0A5B0RKH4"/>
<gene>
    <name evidence="2" type="ORF">PGT21_050161</name>
    <name evidence="3" type="ORF">PGTUg99_050160</name>
</gene>
<sequence>MSNETESSSKPNQASTTKTTEASSNSMEKINAMILKTAIEAIPLLTQDNFSMWKTRVINYLEIQKLKDAVVEGKGKLSNDEELQVRTVITSKLDPSVHSNVINHENESSAVEIWNAIINHFASTQAANRARVWNHFSHLPFDNSDINGFMTKIRSAIGKMHEVGIQIDTDVVGYEILKKLPKTTELNGLSTAVTHSGLDMTPDLVLDHLRLHANNQVIASNSLGGPVPAQVSLFTDASKKCKSNAHNTLANHPLQKCWMLYPHLRPANGNRQPSSRSESTKKE</sequence>
<dbReference type="Pfam" id="PF14223">
    <property type="entry name" value="Retrotran_gag_2"/>
    <property type="match status" value="1"/>
</dbReference>
<name>A0A5B0RKH4_PUCGR</name>
<dbReference type="EMBL" id="VSWC01000040">
    <property type="protein sequence ID" value="KAA1106450.1"/>
    <property type="molecule type" value="Genomic_DNA"/>
</dbReference>
<evidence type="ECO:0000313" key="3">
    <source>
        <dbReference type="EMBL" id="KAA1126366.1"/>
    </source>
</evidence>
<evidence type="ECO:0000313" key="4">
    <source>
        <dbReference type="Proteomes" id="UP000324748"/>
    </source>
</evidence>
<dbReference type="Proteomes" id="UP000324748">
    <property type="component" value="Unassembled WGS sequence"/>
</dbReference>
<dbReference type="OrthoDB" id="2504565at2759"/>
<evidence type="ECO:0000313" key="2">
    <source>
        <dbReference type="EMBL" id="KAA1106450.1"/>
    </source>
</evidence>
<keyword evidence="4" id="KW-1185">Reference proteome</keyword>
<organism evidence="3 5">
    <name type="scientific">Puccinia graminis f. sp. tritici</name>
    <dbReference type="NCBI Taxonomy" id="56615"/>
    <lineage>
        <taxon>Eukaryota</taxon>
        <taxon>Fungi</taxon>
        <taxon>Dikarya</taxon>
        <taxon>Basidiomycota</taxon>
        <taxon>Pucciniomycotina</taxon>
        <taxon>Pucciniomycetes</taxon>
        <taxon>Pucciniales</taxon>
        <taxon>Pucciniaceae</taxon>
        <taxon>Puccinia</taxon>
    </lineage>
</organism>
<dbReference type="EMBL" id="VDEP01000172">
    <property type="protein sequence ID" value="KAA1126366.1"/>
    <property type="molecule type" value="Genomic_DNA"/>
</dbReference>